<dbReference type="EMBL" id="MOEC01000063">
    <property type="protein sequence ID" value="OIS90289.1"/>
    <property type="molecule type" value="Genomic_DNA"/>
</dbReference>
<dbReference type="Proteomes" id="UP000182985">
    <property type="component" value="Unassembled WGS sequence"/>
</dbReference>
<accession>A0A1J6HCH7</accession>
<protein>
    <submittedName>
        <fullName evidence="1">Uncharacterized protein</fullName>
    </submittedName>
</protein>
<keyword evidence="2" id="KW-1185">Reference proteome</keyword>
<sequence length="60" mass="6850">MIYPVHDNSGTRIGTIMTEKDGAQQDIWVAYGVNGQRKTLPSWDEAFKWVMELAVQHSKN</sequence>
<organism evidence="1 2">
    <name type="scientific">Brucella cytisi</name>
    <dbReference type="NCBI Taxonomy" id="407152"/>
    <lineage>
        <taxon>Bacteria</taxon>
        <taxon>Pseudomonadati</taxon>
        <taxon>Pseudomonadota</taxon>
        <taxon>Alphaproteobacteria</taxon>
        <taxon>Hyphomicrobiales</taxon>
        <taxon>Brucellaceae</taxon>
        <taxon>Brucella/Ochrobactrum group</taxon>
        <taxon>Brucella</taxon>
    </lineage>
</organism>
<evidence type="ECO:0000313" key="2">
    <source>
        <dbReference type="Proteomes" id="UP000182985"/>
    </source>
</evidence>
<evidence type="ECO:0000313" key="1">
    <source>
        <dbReference type="EMBL" id="OIS90289.1"/>
    </source>
</evidence>
<reference evidence="1 2" key="1">
    <citation type="submission" date="2016-10" db="EMBL/GenBank/DDBJ databases">
        <title>The Draft Genome Sequence of the Potato Rhizosphere Bacteria Ochrobactrum sp. IPA7.2.</title>
        <authorList>
            <person name="Gogoleva N.E."/>
            <person name="Khlopko Y.A."/>
            <person name="Burygin G.L."/>
            <person name="Plotnikov A.O."/>
        </authorList>
    </citation>
    <scope>NUCLEOTIDE SEQUENCE [LARGE SCALE GENOMIC DNA]</scope>
    <source>
        <strain evidence="1 2">IPA7.2</strain>
    </source>
</reference>
<comment type="caution">
    <text evidence="1">The sequence shown here is derived from an EMBL/GenBank/DDBJ whole genome shotgun (WGS) entry which is preliminary data.</text>
</comment>
<proteinExistence type="predicted"/>
<dbReference type="AlphaFoldDB" id="A0A1J6HCH7"/>
<dbReference type="OrthoDB" id="8453187at2"/>
<name>A0A1J6HCH7_9HYPH</name>
<gene>
    <name evidence="1" type="ORF">BLA27_27575</name>
</gene>